<sequence>MSSFCVSFLLITLLGIVMSYRDLSAKCKLFPLSYGFCKISARGFSYDARRNVCHRVVLRCMGRDNFFFDQDSCESACLKKKNK</sequence>
<accession>A0A0Q5W939</accession>
<reference evidence="3 4" key="2">
    <citation type="journal article" date="2008" name="Bioinformatics">
        <title>Assembly reconciliation.</title>
        <authorList>
            <person name="Zimin A.V."/>
            <person name="Smith D.R."/>
            <person name="Sutton G."/>
            <person name="Yorke J.A."/>
        </authorList>
    </citation>
    <scope>NUCLEOTIDE SEQUENCE [LARGE SCALE GENOMIC DNA]</scope>
    <source>
        <strain evidence="3 4">TSC#14021-0224.01</strain>
    </source>
</reference>
<dbReference type="KEGG" id="der:26526012"/>
<feature type="domain" description="BPTI/Kunitz inhibitor" evidence="2">
    <location>
        <begin position="31"/>
        <end position="77"/>
    </location>
</feature>
<feature type="signal peptide" evidence="1">
    <location>
        <begin position="1"/>
        <end position="19"/>
    </location>
</feature>
<dbReference type="AlphaFoldDB" id="A0A0Q5W939"/>
<evidence type="ECO:0000313" key="3">
    <source>
        <dbReference type="EMBL" id="KQS70061.1"/>
    </source>
</evidence>
<dbReference type="Proteomes" id="UP000008711">
    <property type="component" value="Unassembled WGS sequence"/>
</dbReference>
<dbReference type="EMBL" id="CH954177">
    <property type="protein sequence ID" value="KQS70061.1"/>
    <property type="molecule type" value="Genomic_DNA"/>
</dbReference>
<dbReference type="SUPFAM" id="SSF57362">
    <property type="entry name" value="BPTI-like"/>
    <property type="match status" value="1"/>
</dbReference>
<evidence type="ECO:0000256" key="1">
    <source>
        <dbReference type="SAM" id="SignalP"/>
    </source>
</evidence>
<evidence type="ECO:0000313" key="4">
    <source>
        <dbReference type="Proteomes" id="UP000008711"/>
    </source>
</evidence>
<reference evidence="3 4" key="1">
    <citation type="journal article" date="2007" name="Nature">
        <title>Evolution of genes and genomes on the Drosophila phylogeny.</title>
        <authorList>
            <consortium name="Drosophila 12 Genomes Consortium"/>
            <person name="Clark A.G."/>
            <person name="Eisen M.B."/>
            <person name="Smith D.R."/>
            <person name="Bergman C.M."/>
            <person name="Oliver B."/>
            <person name="Markow T.A."/>
            <person name="Kaufman T.C."/>
            <person name="Kellis M."/>
            <person name="Gelbart W."/>
            <person name="Iyer V.N."/>
            <person name="Pollard D.A."/>
            <person name="Sackton T.B."/>
            <person name="Larracuente A.M."/>
            <person name="Singh N.D."/>
            <person name="Abad J.P."/>
            <person name="Abt D.N."/>
            <person name="Adryan B."/>
            <person name="Aguade M."/>
            <person name="Akashi H."/>
            <person name="Anderson W.W."/>
            <person name="Aquadro C.F."/>
            <person name="Ardell D.H."/>
            <person name="Arguello R."/>
            <person name="Artieri C.G."/>
            <person name="Barbash D.A."/>
            <person name="Barker D."/>
            <person name="Barsanti P."/>
            <person name="Batterham P."/>
            <person name="Batzoglou S."/>
            <person name="Begun D."/>
            <person name="Bhutkar A."/>
            <person name="Blanco E."/>
            <person name="Bosak S.A."/>
            <person name="Bradley R.K."/>
            <person name="Brand A.D."/>
            <person name="Brent M.R."/>
            <person name="Brooks A.N."/>
            <person name="Brown R.H."/>
            <person name="Butlin R.K."/>
            <person name="Caggese C."/>
            <person name="Calvi B.R."/>
            <person name="Bernardo de Carvalho A."/>
            <person name="Caspi A."/>
            <person name="Castrezana S."/>
            <person name="Celniker S.E."/>
            <person name="Chang J.L."/>
            <person name="Chapple C."/>
            <person name="Chatterji S."/>
            <person name="Chinwalla A."/>
            <person name="Civetta A."/>
            <person name="Clifton S.W."/>
            <person name="Comeron J.M."/>
            <person name="Costello J.C."/>
            <person name="Coyne J.A."/>
            <person name="Daub J."/>
            <person name="David R.G."/>
            <person name="Delcher A.L."/>
            <person name="Delehaunty K."/>
            <person name="Do C.B."/>
            <person name="Ebling H."/>
            <person name="Edwards K."/>
            <person name="Eickbush T."/>
            <person name="Evans J.D."/>
            <person name="Filipski A."/>
            <person name="Findeiss S."/>
            <person name="Freyhult E."/>
            <person name="Fulton L."/>
            <person name="Fulton R."/>
            <person name="Garcia A.C."/>
            <person name="Gardiner A."/>
            <person name="Garfield D.A."/>
            <person name="Garvin B.E."/>
            <person name="Gibson G."/>
            <person name="Gilbert D."/>
            <person name="Gnerre S."/>
            <person name="Godfrey J."/>
            <person name="Good R."/>
            <person name="Gotea V."/>
            <person name="Gravely B."/>
            <person name="Greenberg A.J."/>
            <person name="Griffiths-Jones S."/>
            <person name="Gross S."/>
            <person name="Guigo R."/>
            <person name="Gustafson E.A."/>
            <person name="Haerty W."/>
            <person name="Hahn M.W."/>
            <person name="Halligan D.L."/>
            <person name="Halpern A.L."/>
            <person name="Halter G.M."/>
            <person name="Han M.V."/>
            <person name="Heger A."/>
            <person name="Hillier L."/>
            <person name="Hinrichs A.S."/>
            <person name="Holmes I."/>
            <person name="Hoskins R.A."/>
            <person name="Hubisz M.J."/>
            <person name="Hultmark D."/>
            <person name="Huntley M.A."/>
            <person name="Jaffe D.B."/>
            <person name="Jagadeeshan S."/>
            <person name="Jeck W.R."/>
            <person name="Johnson J."/>
            <person name="Jones C.D."/>
            <person name="Jordan W.C."/>
            <person name="Karpen G.H."/>
            <person name="Kataoka E."/>
            <person name="Keightley P.D."/>
            <person name="Kheradpour P."/>
            <person name="Kirkness E.F."/>
            <person name="Koerich L.B."/>
            <person name="Kristiansen K."/>
            <person name="Kudrna D."/>
            <person name="Kulathinal R.J."/>
            <person name="Kumar S."/>
            <person name="Kwok R."/>
            <person name="Lander E."/>
            <person name="Langley C.H."/>
            <person name="Lapoint R."/>
            <person name="Lazzaro B.P."/>
            <person name="Lee S.J."/>
            <person name="Levesque L."/>
            <person name="Li R."/>
            <person name="Lin C.F."/>
            <person name="Lin M.F."/>
            <person name="Lindblad-Toh K."/>
            <person name="Llopart A."/>
            <person name="Long M."/>
            <person name="Low L."/>
            <person name="Lozovsky E."/>
            <person name="Lu J."/>
            <person name="Luo M."/>
            <person name="Machado C.A."/>
            <person name="Makalowski W."/>
            <person name="Marzo M."/>
            <person name="Matsuda M."/>
            <person name="Matzkin L."/>
            <person name="McAllister B."/>
            <person name="McBride C.S."/>
            <person name="McKernan B."/>
            <person name="McKernan K."/>
            <person name="Mendez-Lago M."/>
            <person name="Minx P."/>
            <person name="Mollenhauer M.U."/>
            <person name="Montooth K."/>
            <person name="Mount S.M."/>
            <person name="Mu X."/>
            <person name="Myers E."/>
            <person name="Negre B."/>
            <person name="Newfeld S."/>
            <person name="Nielsen R."/>
            <person name="Noor M.A."/>
            <person name="O'Grady P."/>
            <person name="Pachter L."/>
            <person name="Papaceit M."/>
            <person name="Parisi M.J."/>
            <person name="Parisi M."/>
            <person name="Parts L."/>
            <person name="Pedersen J.S."/>
            <person name="Pesole G."/>
            <person name="Phillippy A.M."/>
            <person name="Ponting C.P."/>
            <person name="Pop M."/>
            <person name="Porcelli D."/>
            <person name="Powell J.R."/>
            <person name="Prohaska S."/>
            <person name="Pruitt K."/>
            <person name="Puig M."/>
            <person name="Quesneville H."/>
            <person name="Ram K.R."/>
            <person name="Rand D."/>
            <person name="Rasmussen M.D."/>
            <person name="Reed L.K."/>
            <person name="Reenan R."/>
            <person name="Reily A."/>
            <person name="Remington K.A."/>
            <person name="Rieger T.T."/>
            <person name="Ritchie M.G."/>
            <person name="Robin C."/>
            <person name="Rogers Y.H."/>
            <person name="Rohde C."/>
            <person name="Rozas J."/>
            <person name="Rubenfield M.J."/>
            <person name="Ruiz A."/>
            <person name="Russo S."/>
            <person name="Salzberg S.L."/>
            <person name="Sanchez-Gracia A."/>
            <person name="Saranga D.J."/>
            <person name="Sato H."/>
            <person name="Schaeffer S.W."/>
            <person name="Schatz M.C."/>
            <person name="Schlenke T."/>
            <person name="Schwartz R."/>
            <person name="Segarra C."/>
            <person name="Singh R.S."/>
            <person name="Sirot L."/>
            <person name="Sirota M."/>
            <person name="Sisneros N.B."/>
            <person name="Smith C.D."/>
            <person name="Smith T.F."/>
            <person name="Spieth J."/>
            <person name="Stage D.E."/>
            <person name="Stark A."/>
            <person name="Stephan W."/>
            <person name="Strausberg R.L."/>
            <person name="Strempel S."/>
            <person name="Sturgill D."/>
            <person name="Sutton G."/>
            <person name="Sutton G.G."/>
            <person name="Tao W."/>
            <person name="Teichmann S."/>
            <person name="Tobari Y.N."/>
            <person name="Tomimura Y."/>
            <person name="Tsolas J.M."/>
            <person name="Valente V.L."/>
            <person name="Venter E."/>
            <person name="Venter J.C."/>
            <person name="Vicario S."/>
            <person name="Vieira F.G."/>
            <person name="Vilella A.J."/>
            <person name="Villasante A."/>
            <person name="Walenz B."/>
            <person name="Wang J."/>
            <person name="Wasserman M."/>
            <person name="Watts T."/>
            <person name="Wilson D."/>
            <person name="Wilson R.K."/>
            <person name="Wing R.A."/>
            <person name="Wolfner M.F."/>
            <person name="Wong A."/>
            <person name="Wong G.K."/>
            <person name="Wu C.I."/>
            <person name="Wu G."/>
            <person name="Yamamoto D."/>
            <person name="Yang H.P."/>
            <person name="Yang S.P."/>
            <person name="Yorke J.A."/>
            <person name="Yoshida K."/>
            <person name="Zdobnov E."/>
            <person name="Zhang P."/>
            <person name="Zhang Y."/>
            <person name="Zimin A.V."/>
            <person name="Baldwin J."/>
            <person name="Abdouelleil A."/>
            <person name="Abdulkadir J."/>
            <person name="Abebe A."/>
            <person name="Abera B."/>
            <person name="Abreu J."/>
            <person name="Acer S.C."/>
            <person name="Aftuck L."/>
            <person name="Alexander A."/>
            <person name="An P."/>
            <person name="Anderson E."/>
            <person name="Anderson S."/>
            <person name="Arachi H."/>
            <person name="Azer M."/>
            <person name="Bachantsang P."/>
            <person name="Barry A."/>
            <person name="Bayul T."/>
            <person name="Berlin A."/>
            <person name="Bessette D."/>
            <person name="Bloom T."/>
            <person name="Blye J."/>
            <person name="Boguslavskiy L."/>
            <person name="Bonnet C."/>
            <person name="Boukhgalter B."/>
            <person name="Bourzgui I."/>
            <person name="Brown A."/>
            <person name="Cahill P."/>
            <person name="Channer S."/>
            <person name="Cheshatsang Y."/>
            <person name="Chuda L."/>
            <person name="Citroen M."/>
            <person name="Collymore A."/>
            <person name="Cooke P."/>
            <person name="Costello M."/>
            <person name="D'Aco K."/>
            <person name="Daza R."/>
            <person name="De Haan G."/>
            <person name="DeGray S."/>
            <person name="DeMaso C."/>
            <person name="Dhargay N."/>
            <person name="Dooley K."/>
            <person name="Dooley E."/>
            <person name="Doricent M."/>
            <person name="Dorje P."/>
            <person name="Dorjee K."/>
            <person name="Dupes A."/>
            <person name="Elong R."/>
            <person name="Falk J."/>
            <person name="Farina A."/>
            <person name="Faro S."/>
            <person name="Ferguson D."/>
            <person name="Fisher S."/>
            <person name="Foley C.D."/>
            <person name="Franke A."/>
            <person name="Friedrich D."/>
            <person name="Gadbois L."/>
            <person name="Gearin G."/>
            <person name="Gearin C.R."/>
            <person name="Giannoukos G."/>
            <person name="Goode T."/>
            <person name="Graham J."/>
            <person name="Grandbois E."/>
            <person name="Grewal S."/>
            <person name="Gyaltsen K."/>
            <person name="Hafez N."/>
            <person name="Hagos B."/>
            <person name="Hall J."/>
            <person name="Henson C."/>
            <person name="Hollinger A."/>
            <person name="Honan T."/>
            <person name="Huard M.D."/>
            <person name="Hughes L."/>
            <person name="Hurhula B."/>
            <person name="Husby M.E."/>
            <person name="Kamat A."/>
            <person name="Kanga B."/>
            <person name="Kashin S."/>
            <person name="Khazanovich D."/>
            <person name="Kisner P."/>
            <person name="Lance K."/>
            <person name="Lara M."/>
            <person name="Lee W."/>
            <person name="Lennon N."/>
            <person name="Letendre F."/>
            <person name="LeVine R."/>
            <person name="Lipovsky A."/>
            <person name="Liu X."/>
            <person name="Liu J."/>
            <person name="Liu S."/>
            <person name="Lokyitsang T."/>
            <person name="Lokyitsang Y."/>
            <person name="Lubonja R."/>
            <person name="Lui A."/>
            <person name="MacDonald P."/>
            <person name="Magnisalis V."/>
            <person name="Maru K."/>
            <person name="Matthews C."/>
            <person name="McCusker W."/>
            <person name="McDonough S."/>
            <person name="Mehta T."/>
            <person name="Meldrim J."/>
            <person name="Meneus L."/>
            <person name="Mihai O."/>
            <person name="Mihalev A."/>
            <person name="Mihova T."/>
            <person name="Mittelman R."/>
            <person name="Mlenga V."/>
            <person name="Montmayeur A."/>
            <person name="Mulrain L."/>
            <person name="Navidi A."/>
            <person name="Naylor J."/>
            <person name="Negash T."/>
            <person name="Nguyen T."/>
            <person name="Nguyen N."/>
            <person name="Nicol R."/>
            <person name="Norbu C."/>
            <person name="Norbu N."/>
            <person name="Novod N."/>
            <person name="O'Neill B."/>
            <person name="Osman S."/>
            <person name="Markiewicz E."/>
            <person name="Oyono O.L."/>
            <person name="Patti C."/>
            <person name="Phunkhang P."/>
            <person name="Pierre F."/>
            <person name="Priest M."/>
            <person name="Raghuraman S."/>
            <person name="Rege F."/>
            <person name="Reyes R."/>
            <person name="Rise C."/>
            <person name="Rogov P."/>
            <person name="Ross K."/>
            <person name="Ryan E."/>
            <person name="Settipalli S."/>
            <person name="Shea T."/>
            <person name="Sherpa N."/>
            <person name="Shi L."/>
            <person name="Shih D."/>
            <person name="Sparrow T."/>
            <person name="Spaulding J."/>
            <person name="Stalker J."/>
            <person name="Stange-Thomann N."/>
            <person name="Stavropoulos S."/>
            <person name="Stone C."/>
            <person name="Strader C."/>
            <person name="Tesfaye S."/>
            <person name="Thomson T."/>
            <person name="Thoulutsang Y."/>
            <person name="Thoulutsang D."/>
            <person name="Topham K."/>
            <person name="Topping I."/>
            <person name="Tsamla T."/>
            <person name="Vassiliev H."/>
            <person name="Vo A."/>
            <person name="Wangchuk T."/>
            <person name="Wangdi T."/>
            <person name="Weiand M."/>
            <person name="Wilkinson J."/>
            <person name="Wilson A."/>
            <person name="Yadav S."/>
            <person name="Young G."/>
            <person name="Yu Q."/>
            <person name="Zembek L."/>
            <person name="Zhong D."/>
            <person name="Zimmer A."/>
            <person name="Zwirko Z."/>
            <person name="Jaffe D.B."/>
            <person name="Alvarez P."/>
            <person name="Brockman W."/>
            <person name="Butler J."/>
            <person name="Chin C."/>
            <person name="Gnerre S."/>
            <person name="Grabherr M."/>
            <person name="Kleber M."/>
            <person name="Mauceli E."/>
            <person name="MacCallum I."/>
        </authorList>
    </citation>
    <scope>NUCLEOTIDE SEQUENCE [LARGE SCALE GENOMIC DNA]</scope>
    <source>
        <strain evidence="3 4">TSC#14021-0224.01</strain>
    </source>
</reference>
<dbReference type="SMR" id="A0A0Q5W939"/>
<dbReference type="InterPro" id="IPR002223">
    <property type="entry name" value="Kunitz_BPTI"/>
</dbReference>
<name>A0A0Q5W939_DROER</name>
<dbReference type="OrthoDB" id="7808424at2759"/>
<evidence type="ECO:0000259" key="2">
    <source>
        <dbReference type="Pfam" id="PF00014"/>
    </source>
</evidence>
<feature type="chain" id="PRO_5006266579" description="BPTI/Kunitz inhibitor domain-containing protein" evidence="1">
    <location>
        <begin position="20"/>
        <end position="83"/>
    </location>
</feature>
<keyword evidence="1" id="KW-0732">Signal</keyword>
<gene>
    <name evidence="3" type="primary">Dere\GG26188</name>
    <name evidence="3" type="synonym">GG26188</name>
    <name evidence="3" type="ORF">Dere_GG26188</name>
</gene>
<dbReference type="GO" id="GO:0004867">
    <property type="term" value="F:serine-type endopeptidase inhibitor activity"/>
    <property type="evidence" value="ECO:0007669"/>
    <property type="project" value="InterPro"/>
</dbReference>
<proteinExistence type="predicted"/>
<organism evidence="3 4">
    <name type="scientific">Drosophila erecta</name>
    <name type="common">Fruit fly</name>
    <dbReference type="NCBI Taxonomy" id="7220"/>
    <lineage>
        <taxon>Eukaryota</taxon>
        <taxon>Metazoa</taxon>
        <taxon>Ecdysozoa</taxon>
        <taxon>Arthropoda</taxon>
        <taxon>Hexapoda</taxon>
        <taxon>Insecta</taxon>
        <taxon>Pterygota</taxon>
        <taxon>Neoptera</taxon>
        <taxon>Endopterygota</taxon>
        <taxon>Diptera</taxon>
        <taxon>Brachycera</taxon>
        <taxon>Muscomorpha</taxon>
        <taxon>Ephydroidea</taxon>
        <taxon>Drosophilidae</taxon>
        <taxon>Drosophila</taxon>
        <taxon>Sophophora</taxon>
    </lineage>
</organism>
<keyword evidence="4" id="KW-1185">Reference proteome</keyword>
<dbReference type="Gene3D" id="4.10.410.10">
    <property type="entry name" value="Pancreatic trypsin inhibitor Kunitz domain"/>
    <property type="match status" value="1"/>
</dbReference>
<dbReference type="InterPro" id="IPR036880">
    <property type="entry name" value="Kunitz_BPTI_sf"/>
</dbReference>
<dbReference type="Pfam" id="PF00014">
    <property type="entry name" value="Kunitz_BPTI"/>
    <property type="match status" value="1"/>
</dbReference>
<protein>
    <recommendedName>
        <fullName evidence="2">BPTI/Kunitz inhibitor domain-containing protein</fullName>
    </recommendedName>
</protein>